<name>A0ABW3VTT3_9PSEU</name>
<gene>
    <name evidence="1" type="ORF">ACFQ34_33635</name>
</gene>
<comment type="caution">
    <text evidence="1">The sequence shown here is derived from an EMBL/GenBank/DDBJ whole genome shotgun (WGS) entry which is preliminary data.</text>
</comment>
<evidence type="ECO:0000313" key="2">
    <source>
        <dbReference type="Proteomes" id="UP001597182"/>
    </source>
</evidence>
<organism evidence="1 2">
    <name type="scientific">Pseudonocardia benzenivorans</name>
    <dbReference type="NCBI Taxonomy" id="228005"/>
    <lineage>
        <taxon>Bacteria</taxon>
        <taxon>Bacillati</taxon>
        <taxon>Actinomycetota</taxon>
        <taxon>Actinomycetes</taxon>
        <taxon>Pseudonocardiales</taxon>
        <taxon>Pseudonocardiaceae</taxon>
        <taxon>Pseudonocardia</taxon>
    </lineage>
</organism>
<dbReference type="EMBL" id="JBHTMB010000369">
    <property type="protein sequence ID" value="MFD1238245.1"/>
    <property type="molecule type" value="Genomic_DNA"/>
</dbReference>
<keyword evidence="2" id="KW-1185">Reference proteome</keyword>
<accession>A0ABW3VTT3</accession>
<dbReference type="RefSeq" id="WP_346090480.1">
    <property type="nucleotide sequence ID" value="NZ_BAABKS010000012.1"/>
</dbReference>
<sequence length="108" mass="11562">MTDPTPTRVWALPDGRIAVRAFPASPTALVWLLVDHQANIRLATGFLSDEAVETTLDADKRLVSRATLDSLAAELDAATDEIPDGPARKRVAELADSLSQLSTGPRRG</sequence>
<protein>
    <submittedName>
        <fullName evidence="1">Uncharacterized protein</fullName>
    </submittedName>
</protein>
<reference evidence="2" key="1">
    <citation type="journal article" date="2019" name="Int. J. Syst. Evol. Microbiol.">
        <title>The Global Catalogue of Microorganisms (GCM) 10K type strain sequencing project: providing services to taxonomists for standard genome sequencing and annotation.</title>
        <authorList>
            <consortium name="The Broad Institute Genomics Platform"/>
            <consortium name="The Broad Institute Genome Sequencing Center for Infectious Disease"/>
            <person name="Wu L."/>
            <person name="Ma J."/>
        </authorList>
    </citation>
    <scope>NUCLEOTIDE SEQUENCE [LARGE SCALE GENOMIC DNA]</scope>
    <source>
        <strain evidence="2">CCUG 49018</strain>
    </source>
</reference>
<dbReference type="Proteomes" id="UP001597182">
    <property type="component" value="Unassembled WGS sequence"/>
</dbReference>
<proteinExistence type="predicted"/>
<evidence type="ECO:0000313" key="1">
    <source>
        <dbReference type="EMBL" id="MFD1238245.1"/>
    </source>
</evidence>